<dbReference type="InterPro" id="IPR014143">
    <property type="entry name" value="NHEJ_ligase_prk"/>
</dbReference>
<protein>
    <submittedName>
        <fullName evidence="4">DNA ligase D</fullName>
    </submittedName>
</protein>
<dbReference type="GO" id="GO:0006310">
    <property type="term" value="P:DNA recombination"/>
    <property type="evidence" value="ECO:0007669"/>
    <property type="project" value="InterPro"/>
</dbReference>
<evidence type="ECO:0000259" key="3">
    <source>
        <dbReference type="PROSITE" id="PS50160"/>
    </source>
</evidence>
<dbReference type="Pfam" id="PF21686">
    <property type="entry name" value="LigD_Prim-Pol"/>
    <property type="match status" value="1"/>
</dbReference>
<sequence length="607" mass="69713">MMLPTRRDTWPDNDGRWVYEVKYDGFRAVLTCSLSKITLTSRNGKDLSSQFPEVIQFLHSCKERLRSFMPLKLDGELVFLKTPWSSDFSVCQKRGRMRSDQSATRHAQEFRAFFTAFDLLKIKGKEITGRAYENRKHIMAQLFFRMGWPKEPDPRHDIPVQYVPHTENPDRLWSSVTANQGEGIVAKDRKSRWVPERSDRWIKVKNYRNVMVLITGEKANGYFTVGNLQNGRMAQLGSFLHGMSSSEKDALKAIIRKNGRKEQKEIRLPDPVPVSLLCIGCEKNELREPRFASFLLGSSADDKTFTERHLAYDLHPLPDEQPFTNLDKPMYPDLAFTKRDFLLYLQKAAPNLLYWLSGRPLTVIRFPDGVEGKSFYQKNAPNQAPSFVRTIQWEGQNAVVADSLNTLLWLGNQACLEFHIPPENEAGEICEMFLDLDPPDRSAFSMAKEAALDLKEIFDRFELASFVKTSGRKGLQVYLPFTPGSFSYSECRIFLKFCAEYLAQKDPAKRTLERRITKREGKMYIDYLQHGKGKTIIAPFSMRAVAEGACAVPLTWKEAERLQSPSELTFQYVTDRYPLLFKPVSNEEAAANTNTIRKMLKKIGKTV</sequence>
<reference evidence="4 5" key="1">
    <citation type="submission" date="2017-10" db="EMBL/GenBank/DDBJ databases">
        <title>Bacillus sp. nov., a halophilic bacterium isolated from a Yangshapao Lake.</title>
        <authorList>
            <person name="Wang H."/>
        </authorList>
    </citation>
    <scope>NUCLEOTIDE SEQUENCE [LARGE SCALE GENOMIC DNA]</scope>
    <source>
        <strain evidence="4 5">YSP-3</strain>
    </source>
</reference>
<dbReference type="EMBL" id="PDOF01000001">
    <property type="protein sequence ID" value="PYZ98321.1"/>
    <property type="molecule type" value="Genomic_DNA"/>
</dbReference>
<gene>
    <name evidence="4" type="primary">ligD</name>
    <name evidence="4" type="ORF">CR205_06905</name>
</gene>
<dbReference type="Gene3D" id="3.30.470.30">
    <property type="entry name" value="DNA ligase/mRNA capping enzyme"/>
    <property type="match status" value="1"/>
</dbReference>
<dbReference type="PANTHER" id="PTHR42705:SF2">
    <property type="entry name" value="BIFUNCTIONAL NON-HOMOLOGOUS END JOINING PROTEIN LIGD"/>
    <property type="match status" value="1"/>
</dbReference>
<dbReference type="Proteomes" id="UP000248066">
    <property type="component" value="Unassembled WGS sequence"/>
</dbReference>
<dbReference type="Gene3D" id="3.90.920.10">
    <property type="entry name" value="DNA primase, PRIM domain"/>
    <property type="match status" value="1"/>
</dbReference>
<dbReference type="PROSITE" id="PS50160">
    <property type="entry name" value="DNA_LIGASE_A3"/>
    <property type="match status" value="1"/>
</dbReference>
<dbReference type="InterPro" id="IPR014145">
    <property type="entry name" value="LigD_pol_dom"/>
</dbReference>
<dbReference type="GO" id="GO:0005524">
    <property type="term" value="F:ATP binding"/>
    <property type="evidence" value="ECO:0007669"/>
    <property type="project" value="InterPro"/>
</dbReference>
<proteinExistence type="inferred from homology"/>
<dbReference type="NCBIfam" id="TIGR02776">
    <property type="entry name" value="NHEJ_ligase_prk"/>
    <property type="match status" value="1"/>
</dbReference>
<dbReference type="PANTHER" id="PTHR42705">
    <property type="entry name" value="BIFUNCTIONAL NON-HOMOLOGOUS END JOINING PROTEIN LIGD"/>
    <property type="match status" value="1"/>
</dbReference>
<dbReference type="Pfam" id="PF01068">
    <property type="entry name" value="DNA_ligase_A_M"/>
    <property type="match status" value="1"/>
</dbReference>
<keyword evidence="5" id="KW-1185">Reference proteome</keyword>
<dbReference type="GO" id="GO:0003910">
    <property type="term" value="F:DNA ligase (ATP) activity"/>
    <property type="evidence" value="ECO:0007669"/>
    <property type="project" value="InterPro"/>
</dbReference>
<dbReference type="SUPFAM" id="SSF56091">
    <property type="entry name" value="DNA ligase/mRNA capping enzyme, catalytic domain"/>
    <property type="match status" value="1"/>
</dbReference>
<dbReference type="InterPro" id="IPR052171">
    <property type="entry name" value="NHEJ_LigD"/>
</dbReference>
<comment type="similarity">
    <text evidence="2">In the N-terminal section; belongs to the LigD polymerase family.</text>
</comment>
<feature type="domain" description="ATP-dependent DNA ligase family profile" evidence="3">
    <location>
        <begin position="105"/>
        <end position="245"/>
    </location>
</feature>
<evidence type="ECO:0000256" key="1">
    <source>
        <dbReference type="ARBA" id="ARBA00049981"/>
    </source>
</evidence>
<dbReference type="AlphaFoldDB" id="A0A2W0HBT0"/>
<evidence type="ECO:0000256" key="2">
    <source>
        <dbReference type="ARBA" id="ARBA00049990"/>
    </source>
</evidence>
<accession>A0A2W0HBT0</accession>
<comment type="similarity">
    <text evidence="1">In the C-terminal section; belongs to the ATP-dependent DNA ligase family.</text>
</comment>
<dbReference type="NCBIfam" id="TIGR02778">
    <property type="entry name" value="ligD_pol"/>
    <property type="match status" value="1"/>
</dbReference>
<dbReference type="InterPro" id="IPR012310">
    <property type="entry name" value="DNA_ligase_ATP-dep_cent"/>
</dbReference>
<organism evidence="4 5">
    <name type="scientific">Alteribacter lacisalsi</name>
    <dbReference type="NCBI Taxonomy" id="2045244"/>
    <lineage>
        <taxon>Bacteria</taxon>
        <taxon>Bacillati</taxon>
        <taxon>Bacillota</taxon>
        <taxon>Bacilli</taxon>
        <taxon>Bacillales</taxon>
        <taxon>Bacillaceae</taxon>
        <taxon>Alteribacter</taxon>
    </lineage>
</organism>
<evidence type="ECO:0000313" key="4">
    <source>
        <dbReference type="EMBL" id="PYZ98321.1"/>
    </source>
</evidence>
<dbReference type="OrthoDB" id="9802472at2"/>
<dbReference type="RefSeq" id="WP_110518193.1">
    <property type="nucleotide sequence ID" value="NZ_PDOF01000001.1"/>
</dbReference>
<comment type="caution">
    <text evidence="4">The sequence shown here is derived from an EMBL/GenBank/DDBJ whole genome shotgun (WGS) entry which is preliminary data.</text>
</comment>
<name>A0A2W0HBT0_9BACI</name>
<evidence type="ECO:0000313" key="5">
    <source>
        <dbReference type="Proteomes" id="UP000248066"/>
    </source>
</evidence>
<keyword evidence="4" id="KW-0436">Ligase</keyword>
<dbReference type="GO" id="GO:0006281">
    <property type="term" value="P:DNA repair"/>
    <property type="evidence" value="ECO:0007669"/>
    <property type="project" value="InterPro"/>
</dbReference>